<accession>A0A6A6AKY0</accession>
<reference evidence="1" key="1">
    <citation type="journal article" date="2020" name="Stud. Mycol.">
        <title>101 Dothideomycetes genomes: a test case for predicting lifestyles and emergence of pathogens.</title>
        <authorList>
            <person name="Haridas S."/>
            <person name="Albert R."/>
            <person name="Binder M."/>
            <person name="Bloem J."/>
            <person name="Labutti K."/>
            <person name="Salamov A."/>
            <person name="Andreopoulos B."/>
            <person name="Baker S."/>
            <person name="Barry K."/>
            <person name="Bills G."/>
            <person name="Bluhm B."/>
            <person name="Cannon C."/>
            <person name="Castanera R."/>
            <person name="Culley D."/>
            <person name="Daum C."/>
            <person name="Ezra D."/>
            <person name="Gonzalez J."/>
            <person name="Henrissat B."/>
            <person name="Kuo A."/>
            <person name="Liang C."/>
            <person name="Lipzen A."/>
            <person name="Lutzoni F."/>
            <person name="Magnuson J."/>
            <person name="Mondo S."/>
            <person name="Nolan M."/>
            <person name="Ohm R."/>
            <person name="Pangilinan J."/>
            <person name="Park H.-J."/>
            <person name="Ramirez L."/>
            <person name="Alfaro M."/>
            <person name="Sun H."/>
            <person name="Tritt A."/>
            <person name="Yoshinaga Y."/>
            <person name="Zwiers L.-H."/>
            <person name="Turgeon B."/>
            <person name="Goodwin S."/>
            <person name="Spatafora J."/>
            <person name="Crous P."/>
            <person name="Grigoriev I."/>
        </authorList>
    </citation>
    <scope>NUCLEOTIDE SEQUENCE</scope>
    <source>
        <strain evidence="1">CBS 119687</strain>
    </source>
</reference>
<name>A0A6A6AKY0_9PLEO</name>
<organism evidence="1 2">
    <name type="scientific">Dothidotthia symphoricarpi CBS 119687</name>
    <dbReference type="NCBI Taxonomy" id="1392245"/>
    <lineage>
        <taxon>Eukaryota</taxon>
        <taxon>Fungi</taxon>
        <taxon>Dikarya</taxon>
        <taxon>Ascomycota</taxon>
        <taxon>Pezizomycotina</taxon>
        <taxon>Dothideomycetes</taxon>
        <taxon>Pleosporomycetidae</taxon>
        <taxon>Pleosporales</taxon>
        <taxon>Dothidotthiaceae</taxon>
        <taxon>Dothidotthia</taxon>
    </lineage>
</organism>
<keyword evidence="2" id="KW-1185">Reference proteome</keyword>
<protein>
    <submittedName>
        <fullName evidence="1">Uncharacterized protein</fullName>
    </submittedName>
</protein>
<dbReference type="AlphaFoldDB" id="A0A6A6AKY0"/>
<dbReference type="EMBL" id="ML977500">
    <property type="protein sequence ID" value="KAF2132619.1"/>
    <property type="molecule type" value="Genomic_DNA"/>
</dbReference>
<gene>
    <name evidence="1" type="ORF">P153DRAFT_363918</name>
</gene>
<evidence type="ECO:0000313" key="1">
    <source>
        <dbReference type="EMBL" id="KAF2132619.1"/>
    </source>
</evidence>
<dbReference type="OrthoDB" id="5343383at2759"/>
<evidence type="ECO:0000313" key="2">
    <source>
        <dbReference type="Proteomes" id="UP000799771"/>
    </source>
</evidence>
<dbReference type="GeneID" id="54407910"/>
<sequence length="264" mass="30669">MPSLEDITYSRDETVAAVRDYYQFLTKMYLDETYIIEPPPEGWAHITNRHSTLDKSKEVINLLRHLPYIKSTLDSTVDAEGAPDCTFADWQDIFQRASDRRTITIGTEDSAISHYIPKHVVGLTCGGRHSPRFLLDVKLGIVQWYECPGQMSDNASRETVDDDPYDYCAAEEEAEWRAEGETWSIPDFFEELKEQFRRLNFIPLSGRKVVHVWKISPPDYEAMLVGVQDIYRQHAWPDLERYDKNECLKAVAKFIEEDYAQFTP</sequence>
<dbReference type="Proteomes" id="UP000799771">
    <property type="component" value="Unassembled WGS sequence"/>
</dbReference>
<dbReference type="RefSeq" id="XP_033527006.1">
    <property type="nucleotide sequence ID" value="XM_033667478.1"/>
</dbReference>
<proteinExistence type="predicted"/>